<dbReference type="Proteomes" id="UP001553715">
    <property type="component" value="Unassembled WGS sequence"/>
</dbReference>
<dbReference type="RefSeq" id="WP_366233478.1">
    <property type="nucleotide sequence ID" value="NZ_JBFBMH010000039.1"/>
</dbReference>
<organism evidence="12 13">
    <name type="scientific">Microbacterium profundi</name>
    <dbReference type="NCBI Taxonomy" id="450380"/>
    <lineage>
        <taxon>Bacteria</taxon>
        <taxon>Bacillati</taxon>
        <taxon>Actinomycetota</taxon>
        <taxon>Actinomycetes</taxon>
        <taxon>Micrococcales</taxon>
        <taxon>Microbacteriaceae</taxon>
        <taxon>Microbacterium</taxon>
    </lineage>
</organism>
<comment type="caution">
    <text evidence="12">The sequence shown here is derived from an EMBL/GenBank/DDBJ whole genome shotgun (WGS) entry which is preliminary data.</text>
</comment>
<keyword evidence="6" id="KW-1278">Translocase</keyword>
<dbReference type="InterPro" id="IPR027417">
    <property type="entry name" value="P-loop_NTPase"/>
</dbReference>
<dbReference type="PROSITE" id="PS51192">
    <property type="entry name" value="HELICASE_ATP_BIND_1"/>
    <property type="match status" value="1"/>
</dbReference>
<dbReference type="InterPro" id="IPR011130">
    <property type="entry name" value="SecA_preprotein_X-link_dom"/>
</dbReference>
<dbReference type="Gene3D" id="3.40.50.300">
    <property type="entry name" value="P-loop containing nucleotide triphosphate hydrolases"/>
    <property type="match status" value="3"/>
</dbReference>
<evidence type="ECO:0000256" key="9">
    <source>
        <dbReference type="SAM" id="MobiDB-lite"/>
    </source>
</evidence>
<keyword evidence="13" id="KW-1185">Reference proteome</keyword>
<dbReference type="PANTHER" id="PTHR30612">
    <property type="entry name" value="SECA INNER MEMBRANE COMPONENT OF SEC PROTEIN SECRETION SYSTEM"/>
    <property type="match status" value="1"/>
</dbReference>
<dbReference type="PANTHER" id="PTHR30612:SF0">
    <property type="entry name" value="CHLOROPLAST PROTEIN-TRANSPORTING ATPASE"/>
    <property type="match status" value="1"/>
</dbReference>
<gene>
    <name evidence="12" type="ORF">AB0301_16395</name>
</gene>
<feature type="domain" description="SecA family profile" evidence="11">
    <location>
        <begin position="1"/>
        <end position="553"/>
    </location>
</feature>
<dbReference type="SUPFAM" id="SSF52540">
    <property type="entry name" value="P-loop containing nucleoside triphosphate hydrolases"/>
    <property type="match status" value="2"/>
</dbReference>
<reference evidence="12 13" key="1">
    <citation type="submission" date="2024-06" db="EMBL/GenBank/DDBJ databases">
        <title>The Natural Products Discovery Center: Release of the First 8490 Sequenced Strains for Exploring Actinobacteria Biosynthetic Diversity.</title>
        <authorList>
            <person name="Kalkreuter E."/>
            <person name="Kautsar S.A."/>
            <person name="Yang D."/>
            <person name="Bader C.D."/>
            <person name="Teijaro C.N."/>
            <person name="Fluegel L."/>
            <person name="Davis C.M."/>
            <person name="Simpson J.R."/>
            <person name="Lauterbach L."/>
            <person name="Steele A.D."/>
            <person name="Gui C."/>
            <person name="Meng S."/>
            <person name="Li G."/>
            <person name="Viehrig K."/>
            <person name="Ye F."/>
            <person name="Su P."/>
            <person name="Kiefer A.F."/>
            <person name="Nichols A."/>
            <person name="Cepeda A.J."/>
            <person name="Yan W."/>
            <person name="Fan B."/>
            <person name="Jiang Y."/>
            <person name="Adhikari A."/>
            <person name="Zheng C.-J."/>
            <person name="Schuster L."/>
            <person name="Cowan T.M."/>
            <person name="Smanski M.J."/>
            <person name="Chevrette M.G."/>
            <person name="De Carvalho L.P.S."/>
            <person name="Shen B."/>
        </authorList>
    </citation>
    <scope>NUCLEOTIDE SEQUENCE [LARGE SCALE GENOMIC DNA]</scope>
    <source>
        <strain evidence="12 13">NPDC077434</strain>
    </source>
</reference>
<evidence type="ECO:0008006" key="14">
    <source>
        <dbReference type="Google" id="ProtNLM"/>
    </source>
</evidence>
<keyword evidence="5" id="KW-0653">Protein transport</keyword>
<sequence length="587" mass="63996">MTYPRVDSTELDLRRRLPRWASRMLGFAGSTSFRKSRVDAGLLAQVNAAVVQGLGYAPFEEQITAAAALHDGHAVEMDTGEGKTLAGAMAAAVFALEGRHVHVLSVNDYLARRDALWMQPMFRALGLNVSWIDQNSSAEDRRSPYSADVVYASFSEVGYDVLRDRQSERAGDRVDPRFDVAIVDEADAVMIDDGMTPLVLAGTDETTSESLADATELVMALRRTVHFELDGDHATVSLTDAGIDLIEARAGGVNLYDGEHSELLTDVNLALHARELVQRDVDYLVVDDGIRLINTARGRVAQLQRWPDGLHAAVEAKERLPITPRGMVLDQITVQDLLLRYRSLARMSGTILPVADELQEFYKLESGRVERHRPSIREDQPVRVFPTDEEKTVAIVEEVLRRHGIGQPVLVARVGTQSVAESEALVGKLPAPLGARVLNARNDADEAKIIAGAGEYGAVTISTQMSGRGTDIRLGGADERDRDRVVATGGLAVIATALYPSARLDLQLRGRGGRQGDPGTTLLFASLEDELVQTNVTEGALHSIARGVTDVRARGRIVQQAQAIAESVRLDRHRSRRYPSPTARADS</sequence>
<protein>
    <recommendedName>
        <fullName evidence="14">Protein translocase subunit SecA</fullName>
    </recommendedName>
</protein>
<evidence type="ECO:0000256" key="5">
    <source>
        <dbReference type="ARBA" id="ARBA00022927"/>
    </source>
</evidence>
<evidence type="ECO:0000259" key="10">
    <source>
        <dbReference type="PROSITE" id="PS51192"/>
    </source>
</evidence>
<evidence type="ECO:0000256" key="6">
    <source>
        <dbReference type="ARBA" id="ARBA00022967"/>
    </source>
</evidence>
<dbReference type="Pfam" id="PF07517">
    <property type="entry name" value="SecA_DEAD"/>
    <property type="match status" value="1"/>
</dbReference>
<evidence type="ECO:0000256" key="1">
    <source>
        <dbReference type="ARBA" id="ARBA00022448"/>
    </source>
</evidence>
<keyword evidence="1" id="KW-0813">Transport</keyword>
<dbReference type="Pfam" id="PF21090">
    <property type="entry name" value="P-loop_SecA"/>
    <property type="match status" value="2"/>
</dbReference>
<dbReference type="Gene3D" id="3.90.1440.10">
    <property type="entry name" value="SecA, preprotein cross-linking domain"/>
    <property type="match status" value="1"/>
</dbReference>
<evidence type="ECO:0000256" key="8">
    <source>
        <dbReference type="ARBA" id="ARBA00023136"/>
    </source>
</evidence>
<feature type="domain" description="Helicase ATP-binding" evidence="10">
    <location>
        <begin position="64"/>
        <end position="222"/>
    </location>
</feature>
<dbReference type="PROSITE" id="PS51196">
    <property type="entry name" value="SECA_MOTOR_DEAD"/>
    <property type="match status" value="1"/>
</dbReference>
<evidence type="ECO:0000256" key="4">
    <source>
        <dbReference type="ARBA" id="ARBA00022840"/>
    </source>
</evidence>
<keyword evidence="8" id="KW-0472">Membrane</keyword>
<proteinExistence type="predicted"/>
<dbReference type="Pfam" id="PF01043">
    <property type="entry name" value="SecA_PP_bind"/>
    <property type="match status" value="1"/>
</dbReference>
<dbReference type="InterPro" id="IPR036670">
    <property type="entry name" value="SecA_X-link_sf"/>
</dbReference>
<evidence type="ECO:0000256" key="2">
    <source>
        <dbReference type="ARBA" id="ARBA00022475"/>
    </source>
</evidence>
<dbReference type="InterPro" id="IPR000185">
    <property type="entry name" value="SecA"/>
</dbReference>
<feature type="region of interest" description="Disordered" evidence="9">
    <location>
        <begin position="568"/>
        <end position="587"/>
    </location>
</feature>
<accession>A0ABV3LL38</accession>
<keyword evidence="3" id="KW-0547">Nucleotide-binding</keyword>
<dbReference type="SUPFAM" id="SSF81767">
    <property type="entry name" value="Pre-protein crosslinking domain of SecA"/>
    <property type="match status" value="1"/>
</dbReference>
<evidence type="ECO:0000259" key="11">
    <source>
        <dbReference type="PROSITE" id="PS51196"/>
    </source>
</evidence>
<dbReference type="InterPro" id="IPR014018">
    <property type="entry name" value="SecA_motor_DEAD"/>
</dbReference>
<keyword evidence="2" id="KW-1003">Cell membrane</keyword>
<dbReference type="PRINTS" id="PR00906">
    <property type="entry name" value="SECA"/>
</dbReference>
<evidence type="ECO:0000313" key="13">
    <source>
        <dbReference type="Proteomes" id="UP001553715"/>
    </source>
</evidence>
<dbReference type="EMBL" id="JBFBMH010000039">
    <property type="protein sequence ID" value="MEW1976635.1"/>
    <property type="molecule type" value="Genomic_DNA"/>
</dbReference>
<evidence type="ECO:0000256" key="3">
    <source>
        <dbReference type="ARBA" id="ARBA00022741"/>
    </source>
</evidence>
<name>A0ABV3LL38_9MICO</name>
<evidence type="ECO:0000256" key="7">
    <source>
        <dbReference type="ARBA" id="ARBA00023010"/>
    </source>
</evidence>
<dbReference type="InterPro" id="IPR044722">
    <property type="entry name" value="SecA_SF2_C"/>
</dbReference>
<dbReference type="InterPro" id="IPR014001">
    <property type="entry name" value="Helicase_ATP-bd"/>
</dbReference>
<dbReference type="SMART" id="SM00958">
    <property type="entry name" value="SecA_PP_bind"/>
    <property type="match status" value="1"/>
</dbReference>
<dbReference type="InterPro" id="IPR011115">
    <property type="entry name" value="SecA_DEAD"/>
</dbReference>
<keyword evidence="4" id="KW-0067">ATP-binding</keyword>
<keyword evidence="7" id="KW-0811">Translocation</keyword>
<evidence type="ECO:0000313" key="12">
    <source>
        <dbReference type="EMBL" id="MEW1976635.1"/>
    </source>
</evidence>
<dbReference type="SMART" id="SM00957">
    <property type="entry name" value="SecA_DEAD"/>
    <property type="match status" value="1"/>
</dbReference>